<feature type="non-terminal residue" evidence="1">
    <location>
        <position position="140"/>
    </location>
</feature>
<dbReference type="EMBL" id="MU003557">
    <property type="protein sequence ID" value="KAF2462939.1"/>
    <property type="molecule type" value="Genomic_DNA"/>
</dbReference>
<feature type="non-terminal residue" evidence="1">
    <location>
        <position position="1"/>
    </location>
</feature>
<evidence type="ECO:0000313" key="1">
    <source>
        <dbReference type="EMBL" id="KAF2462939.1"/>
    </source>
</evidence>
<keyword evidence="2" id="KW-1185">Reference proteome</keyword>
<comment type="caution">
    <text evidence="1">The sequence shown here is derived from an EMBL/GenBank/DDBJ whole genome shotgun (WGS) entry which is preliminary data.</text>
</comment>
<dbReference type="Proteomes" id="UP000799755">
    <property type="component" value="Unassembled WGS sequence"/>
</dbReference>
<evidence type="ECO:0000313" key="2">
    <source>
        <dbReference type="Proteomes" id="UP000799755"/>
    </source>
</evidence>
<keyword evidence="1" id="KW-0378">Hydrolase</keyword>
<reference evidence="1" key="1">
    <citation type="journal article" date="2020" name="Stud. Mycol.">
        <title>101 Dothideomycetes genomes: a test case for predicting lifestyles and emergence of pathogens.</title>
        <authorList>
            <person name="Haridas S."/>
            <person name="Albert R."/>
            <person name="Binder M."/>
            <person name="Bloem J."/>
            <person name="Labutti K."/>
            <person name="Salamov A."/>
            <person name="Andreopoulos B."/>
            <person name="Baker S."/>
            <person name="Barry K."/>
            <person name="Bills G."/>
            <person name="Bluhm B."/>
            <person name="Cannon C."/>
            <person name="Castanera R."/>
            <person name="Culley D."/>
            <person name="Daum C."/>
            <person name="Ezra D."/>
            <person name="Gonzalez J."/>
            <person name="Henrissat B."/>
            <person name="Kuo A."/>
            <person name="Liang C."/>
            <person name="Lipzen A."/>
            <person name="Lutzoni F."/>
            <person name="Magnuson J."/>
            <person name="Mondo S."/>
            <person name="Nolan M."/>
            <person name="Ohm R."/>
            <person name="Pangilinan J."/>
            <person name="Park H.-J."/>
            <person name="Ramirez L."/>
            <person name="Alfaro M."/>
            <person name="Sun H."/>
            <person name="Tritt A."/>
            <person name="Yoshinaga Y."/>
            <person name="Zwiers L.-H."/>
            <person name="Turgeon B."/>
            <person name="Goodwin S."/>
            <person name="Spatafora J."/>
            <person name="Crous P."/>
            <person name="Grigoriev I."/>
        </authorList>
    </citation>
    <scope>NUCLEOTIDE SEQUENCE</scope>
    <source>
        <strain evidence="1">ATCC 200398</strain>
    </source>
</reference>
<organism evidence="1 2">
    <name type="scientific">Lindgomyces ingoldianus</name>
    <dbReference type="NCBI Taxonomy" id="673940"/>
    <lineage>
        <taxon>Eukaryota</taxon>
        <taxon>Fungi</taxon>
        <taxon>Dikarya</taxon>
        <taxon>Ascomycota</taxon>
        <taxon>Pezizomycotina</taxon>
        <taxon>Dothideomycetes</taxon>
        <taxon>Pleosporomycetidae</taxon>
        <taxon>Pleosporales</taxon>
        <taxon>Lindgomycetaceae</taxon>
        <taxon>Lindgomyces</taxon>
    </lineage>
</organism>
<gene>
    <name evidence="1" type="ORF">BDR25DRAFT_153211</name>
</gene>
<sequence length="140" mass="15980">SFQFIDGEYPESHEPTTKEEQFAKPVTLRTRTYTLKITDIGSEDTCRDETIREANGFILVYDICDPSTFEKIPQLYKKIRKVKAPVEDGNLSTTSPTPALPAIVMARNKLDMFNKRKVSREKAEKEAKRLNCGYTEVTAK</sequence>
<proteinExistence type="predicted"/>
<protein>
    <submittedName>
        <fullName evidence="1">P-loop containing nucleoside triphosphate hydrolase protein</fullName>
    </submittedName>
</protein>
<accession>A0ACB6Q7W2</accession>
<name>A0ACB6Q7W2_9PLEO</name>